<keyword evidence="13" id="KW-1185">Reference proteome</keyword>
<sequence>MKFLLMARALFAGLGLVRRDSTYTTCARTCIDGNLAAVSTAGCTVTSSPLGCLCSSANLEGDILDCMQDLCPDSIDFAGVSDFLDQFCIDGTQTPSPTSGGYGSPDTPSAAGYYASGAPFQYYASGAP</sequence>
<dbReference type="AlphaFoldDB" id="A0AA39R3Z1"/>
<feature type="chain" id="PRO_5041389979" description="CFEM domain-containing protein" evidence="10">
    <location>
        <begin position="20"/>
        <end position="128"/>
    </location>
</feature>
<keyword evidence="5" id="KW-0336">GPI-anchor</keyword>
<protein>
    <recommendedName>
        <fullName evidence="11">CFEM domain-containing protein</fullName>
    </recommendedName>
</protein>
<keyword evidence="6 10" id="KW-0732">Signal</keyword>
<evidence type="ECO:0000259" key="11">
    <source>
        <dbReference type="PROSITE" id="PS52012"/>
    </source>
</evidence>
<keyword evidence="7" id="KW-1015">Disulfide bond</keyword>
<evidence type="ECO:0000256" key="5">
    <source>
        <dbReference type="ARBA" id="ARBA00022622"/>
    </source>
</evidence>
<evidence type="ECO:0000313" key="13">
    <source>
        <dbReference type="Proteomes" id="UP001166286"/>
    </source>
</evidence>
<evidence type="ECO:0000256" key="2">
    <source>
        <dbReference type="ARBA" id="ARBA00004613"/>
    </source>
</evidence>
<evidence type="ECO:0000313" key="12">
    <source>
        <dbReference type="EMBL" id="KAK0513399.1"/>
    </source>
</evidence>
<reference evidence="12" key="1">
    <citation type="submission" date="2023-03" db="EMBL/GenBank/DDBJ databases">
        <title>Complete genome of Cladonia borealis.</title>
        <authorList>
            <person name="Park H."/>
        </authorList>
    </citation>
    <scope>NUCLEOTIDE SEQUENCE</scope>
    <source>
        <strain evidence="12">ANT050790</strain>
    </source>
</reference>
<keyword evidence="5" id="KW-0472">Membrane</keyword>
<feature type="domain" description="CFEM" evidence="11">
    <location>
        <begin position="1"/>
        <end position="111"/>
    </location>
</feature>
<comment type="caution">
    <text evidence="12">The sequence shown here is derived from an EMBL/GenBank/DDBJ whole genome shotgun (WGS) entry which is preliminary data.</text>
</comment>
<keyword evidence="4" id="KW-0964">Secreted</keyword>
<comment type="caution">
    <text evidence="9">Lacks conserved residue(s) required for the propagation of feature annotation.</text>
</comment>
<keyword evidence="8" id="KW-0449">Lipoprotein</keyword>
<evidence type="ECO:0000256" key="7">
    <source>
        <dbReference type="ARBA" id="ARBA00023157"/>
    </source>
</evidence>
<dbReference type="GO" id="GO:0098552">
    <property type="term" value="C:side of membrane"/>
    <property type="evidence" value="ECO:0007669"/>
    <property type="project" value="UniProtKB-KW"/>
</dbReference>
<dbReference type="EMBL" id="JAFEKC020000008">
    <property type="protein sequence ID" value="KAK0513399.1"/>
    <property type="molecule type" value="Genomic_DNA"/>
</dbReference>
<comment type="similarity">
    <text evidence="3">Belongs to the RBT5 family.</text>
</comment>
<evidence type="ECO:0000256" key="6">
    <source>
        <dbReference type="ARBA" id="ARBA00022729"/>
    </source>
</evidence>
<keyword evidence="5" id="KW-0325">Glycoprotein</keyword>
<dbReference type="PROSITE" id="PS52012">
    <property type="entry name" value="CFEM"/>
    <property type="match status" value="1"/>
</dbReference>
<proteinExistence type="inferred from homology"/>
<gene>
    <name evidence="12" type="ORF">JMJ35_004385</name>
</gene>
<evidence type="ECO:0000256" key="3">
    <source>
        <dbReference type="ARBA" id="ARBA00010031"/>
    </source>
</evidence>
<dbReference type="InterPro" id="IPR008427">
    <property type="entry name" value="Extracellular_membr_CFEM_dom"/>
</dbReference>
<dbReference type="Proteomes" id="UP001166286">
    <property type="component" value="Unassembled WGS sequence"/>
</dbReference>
<name>A0AA39R3Z1_9LECA</name>
<dbReference type="Pfam" id="PF05730">
    <property type="entry name" value="CFEM"/>
    <property type="match status" value="1"/>
</dbReference>
<organism evidence="12 13">
    <name type="scientific">Cladonia borealis</name>
    <dbReference type="NCBI Taxonomy" id="184061"/>
    <lineage>
        <taxon>Eukaryota</taxon>
        <taxon>Fungi</taxon>
        <taxon>Dikarya</taxon>
        <taxon>Ascomycota</taxon>
        <taxon>Pezizomycotina</taxon>
        <taxon>Lecanoromycetes</taxon>
        <taxon>OSLEUM clade</taxon>
        <taxon>Lecanoromycetidae</taxon>
        <taxon>Lecanorales</taxon>
        <taxon>Lecanorineae</taxon>
        <taxon>Cladoniaceae</taxon>
        <taxon>Cladonia</taxon>
    </lineage>
</organism>
<comment type="subcellular location">
    <subcellularLocation>
        <location evidence="1">Membrane</location>
        <topology evidence="1">Lipid-anchor</topology>
        <topology evidence="1">GPI-anchor</topology>
    </subcellularLocation>
    <subcellularLocation>
        <location evidence="2">Secreted</location>
    </subcellularLocation>
</comment>
<accession>A0AA39R3Z1</accession>
<evidence type="ECO:0000256" key="9">
    <source>
        <dbReference type="PROSITE-ProRule" id="PRU01356"/>
    </source>
</evidence>
<evidence type="ECO:0000256" key="1">
    <source>
        <dbReference type="ARBA" id="ARBA00004589"/>
    </source>
</evidence>
<dbReference type="GO" id="GO:0005576">
    <property type="term" value="C:extracellular region"/>
    <property type="evidence" value="ECO:0007669"/>
    <property type="project" value="UniProtKB-SubCell"/>
</dbReference>
<evidence type="ECO:0000256" key="10">
    <source>
        <dbReference type="SAM" id="SignalP"/>
    </source>
</evidence>
<evidence type="ECO:0000256" key="8">
    <source>
        <dbReference type="ARBA" id="ARBA00023288"/>
    </source>
</evidence>
<feature type="signal peptide" evidence="10">
    <location>
        <begin position="1"/>
        <end position="19"/>
    </location>
</feature>
<evidence type="ECO:0000256" key="4">
    <source>
        <dbReference type="ARBA" id="ARBA00022525"/>
    </source>
</evidence>